<gene>
    <name evidence="2" type="ORF">A5642_09735</name>
</gene>
<dbReference type="AlphaFoldDB" id="A0A1A0N2C3"/>
<accession>A0A1A0N2C3</accession>
<sequence>MIAGDTSDFAIYTDCSTTPVHVLADLRALAGRMQAHSKARVNAAAADGEPAATSESSPRPVAATIRDETLHIAQGYAAAVGVMASPDLESGAYKLRSSAPDARRSSRFSPHVIVGRGTTPVLTAVQLRALGPRLAAADQLRFRVGTGWPHLPWRPEARLGKLTRALPTLLWPEWAARIDEDKGNQPAVRAALSCAVAHVGTDAPTKAIAALLGIDFDASELSWHLKRLTSGPHRSRFLRNVTLLADHVATHPVVIDYHRRRRLDYSALVIEDDWGQGCYGEDHGSESGSDVDAARCALFEDLSGLPRSRAPWAVNELDVGGDGDRFTNTPIPINTRSLTRSAVKFLAVQGINDEPVTGSPPTSLVEDIGVTRA</sequence>
<organism evidence="2 3">
    <name type="scientific">Mycolicibacterium mucogenicum</name>
    <name type="common">Mycobacterium mucogenicum</name>
    <dbReference type="NCBI Taxonomy" id="56689"/>
    <lineage>
        <taxon>Bacteria</taxon>
        <taxon>Bacillati</taxon>
        <taxon>Actinomycetota</taxon>
        <taxon>Actinomycetes</taxon>
        <taxon>Mycobacteriales</taxon>
        <taxon>Mycobacteriaceae</taxon>
        <taxon>Mycolicibacterium</taxon>
    </lineage>
</organism>
<evidence type="ECO:0000313" key="2">
    <source>
        <dbReference type="EMBL" id="OBA91909.1"/>
    </source>
</evidence>
<name>A0A1A0N2C3_MYCMU</name>
<feature type="region of interest" description="Disordered" evidence="1">
    <location>
        <begin position="354"/>
        <end position="373"/>
    </location>
</feature>
<dbReference type="Proteomes" id="UP000093962">
    <property type="component" value="Unassembled WGS sequence"/>
</dbReference>
<dbReference type="EMBL" id="LZSF01000023">
    <property type="protein sequence ID" value="OBA91909.1"/>
    <property type="molecule type" value="Genomic_DNA"/>
</dbReference>
<reference evidence="2 3" key="1">
    <citation type="submission" date="2016-06" db="EMBL/GenBank/DDBJ databases">
        <authorList>
            <person name="Kjaerup R.B."/>
            <person name="Dalgaard T.S."/>
            <person name="Juul-Madsen H.R."/>
        </authorList>
    </citation>
    <scope>NUCLEOTIDE SEQUENCE [LARGE SCALE GENOMIC DNA]</scope>
    <source>
        <strain evidence="2 3">1199456.5</strain>
    </source>
</reference>
<protein>
    <submittedName>
        <fullName evidence="2">Uncharacterized protein</fullName>
    </submittedName>
</protein>
<proteinExistence type="predicted"/>
<evidence type="ECO:0000313" key="3">
    <source>
        <dbReference type="Proteomes" id="UP000093962"/>
    </source>
</evidence>
<comment type="caution">
    <text evidence="2">The sequence shown here is derived from an EMBL/GenBank/DDBJ whole genome shotgun (WGS) entry which is preliminary data.</text>
</comment>
<evidence type="ECO:0000256" key="1">
    <source>
        <dbReference type="SAM" id="MobiDB-lite"/>
    </source>
</evidence>